<name>A0ABX0FGM3_9BURK</name>
<evidence type="ECO:0000256" key="4">
    <source>
        <dbReference type="ARBA" id="ARBA00023004"/>
    </source>
</evidence>
<sequence>MATSATLMLHLTGRCNLECRHCYMDGSPRRREALPFDWVAQALRAAPGLGIGTLFLTGGEPLLYARFADVARVAAEVAGLATTVCTNATVVRRRDAALLARLGFDAHVSIDGMPGHHDLFRARDGAFRKAERGIGLLLAAGVPVTIVTTISRGNVEQFEQIAGWALAAGARRLLVQPLLDLGRGMAIGDQQLSGEQLNRLILQTSDFGNRSAGRIAASIIGGSKRFLLAHPCAAYVCNGGGCHRGVSAEIKKVVVREDGTVLPEATNLDHRYALGNVADGSLAELVQRYFPAGYAAFDRLCRSTYEQCVPDWPAPIVPWDQLLALHSRSVLPAPVGAAPERGCGGGGAGKAAAAPIWIKPGSAA</sequence>
<dbReference type="InterPro" id="IPR006638">
    <property type="entry name" value="Elp3/MiaA/NifB-like_rSAM"/>
</dbReference>
<dbReference type="Pfam" id="PF04055">
    <property type="entry name" value="Radical_SAM"/>
    <property type="match status" value="1"/>
</dbReference>
<protein>
    <submittedName>
        <fullName evidence="7">Radical SAM protein</fullName>
    </submittedName>
</protein>
<keyword evidence="3" id="KW-0479">Metal-binding</keyword>
<gene>
    <name evidence="7" type="ORF">GW587_05475</name>
</gene>
<keyword evidence="5" id="KW-0411">Iron-sulfur</keyword>
<dbReference type="InterPro" id="IPR058240">
    <property type="entry name" value="rSAM_sf"/>
</dbReference>
<dbReference type="EMBL" id="JAADJT010000002">
    <property type="protein sequence ID" value="NGZ83709.1"/>
    <property type="molecule type" value="Genomic_DNA"/>
</dbReference>
<dbReference type="PANTHER" id="PTHR11228">
    <property type="entry name" value="RADICAL SAM DOMAIN PROTEIN"/>
    <property type="match status" value="1"/>
</dbReference>
<reference evidence="8" key="2">
    <citation type="submission" date="2023-07" db="EMBL/GenBank/DDBJ databases">
        <title>Duganella aceri sp. nov., isolated from tree sap.</title>
        <authorList>
            <person name="Kim I.S."/>
        </authorList>
    </citation>
    <scope>NUCLEOTIDE SEQUENCE [LARGE SCALE GENOMIC DNA]</scope>
    <source>
        <strain evidence="8">SAP-35</strain>
    </source>
</reference>
<reference evidence="7 8" key="1">
    <citation type="submission" date="2020-01" db="EMBL/GenBank/DDBJ databases">
        <authorList>
            <person name="Lee S.D."/>
        </authorList>
    </citation>
    <scope>NUCLEOTIDE SEQUENCE [LARGE SCALE GENOMIC DNA]</scope>
    <source>
        <strain evidence="7 8">SAP-35</strain>
    </source>
</reference>
<keyword evidence="4" id="KW-0408">Iron</keyword>
<dbReference type="SMART" id="SM00729">
    <property type="entry name" value="Elp3"/>
    <property type="match status" value="1"/>
</dbReference>
<evidence type="ECO:0000256" key="1">
    <source>
        <dbReference type="ARBA" id="ARBA00001966"/>
    </source>
</evidence>
<evidence type="ECO:0000256" key="5">
    <source>
        <dbReference type="ARBA" id="ARBA00023014"/>
    </source>
</evidence>
<keyword evidence="8" id="KW-1185">Reference proteome</keyword>
<dbReference type="Gene3D" id="3.20.20.70">
    <property type="entry name" value="Aldolase class I"/>
    <property type="match status" value="1"/>
</dbReference>
<evidence type="ECO:0000256" key="2">
    <source>
        <dbReference type="ARBA" id="ARBA00022691"/>
    </source>
</evidence>
<comment type="caution">
    <text evidence="7">The sequence shown here is derived from an EMBL/GenBank/DDBJ whole genome shotgun (WGS) entry which is preliminary data.</text>
</comment>
<evidence type="ECO:0000313" key="8">
    <source>
        <dbReference type="Proteomes" id="UP000666369"/>
    </source>
</evidence>
<evidence type="ECO:0000256" key="3">
    <source>
        <dbReference type="ARBA" id="ARBA00022723"/>
    </source>
</evidence>
<dbReference type="CDD" id="cd01335">
    <property type="entry name" value="Radical_SAM"/>
    <property type="match status" value="1"/>
</dbReference>
<feature type="domain" description="Radical SAM core" evidence="6">
    <location>
        <begin position="1"/>
        <end position="210"/>
    </location>
</feature>
<dbReference type="InterPro" id="IPR013785">
    <property type="entry name" value="Aldolase_TIM"/>
</dbReference>
<evidence type="ECO:0000259" key="6">
    <source>
        <dbReference type="PROSITE" id="PS51918"/>
    </source>
</evidence>
<dbReference type="SFLD" id="SFLDG01067">
    <property type="entry name" value="SPASM/twitch_domain_containing"/>
    <property type="match status" value="1"/>
</dbReference>
<evidence type="ECO:0000313" key="7">
    <source>
        <dbReference type="EMBL" id="NGZ83709.1"/>
    </source>
</evidence>
<proteinExistence type="predicted"/>
<dbReference type="PROSITE" id="PS51918">
    <property type="entry name" value="RADICAL_SAM"/>
    <property type="match status" value="1"/>
</dbReference>
<dbReference type="SUPFAM" id="SSF102114">
    <property type="entry name" value="Radical SAM enzymes"/>
    <property type="match status" value="1"/>
</dbReference>
<accession>A0ABX0FGM3</accession>
<dbReference type="InterPro" id="IPR050377">
    <property type="entry name" value="Radical_SAM_PqqE_MftC-like"/>
</dbReference>
<comment type="cofactor">
    <cofactor evidence="1">
        <name>[4Fe-4S] cluster</name>
        <dbReference type="ChEBI" id="CHEBI:49883"/>
    </cofactor>
</comment>
<dbReference type="SFLD" id="SFLDS00029">
    <property type="entry name" value="Radical_SAM"/>
    <property type="match status" value="1"/>
</dbReference>
<dbReference type="InterPro" id="IPR007197">
    <property type="entry name" value="rSAM"/>
</dbReference>
<dbReference type="Proteomes" id="UP000666369">
    <property type="component" value="Unassembled WGS sequence"/>
</dbReference>
<dbReference type="RefSeq" id="WP_166099608.1">
    <property type="nucleotide sequence ID" value="NZ_JAADJT010000002.1"/>
</dbReference>
<dbReference type="PANTHER" id="PTHR11228:SF35">
    <property type="entry name" value="MOLYBDENUM COFACTOR BIOSYNTHESIS PROTEIN A-RELATED"/>
    <property type="match status" value="1"/>
</dbReference>
<organism evidence="7 8">
    <name type="scientific">Duganella aceris</name>
    <dbReference type="NCBI Taxonomy" id="2703883"/>
    <lineage>
        <taxon>Bacteria</taxon>
        <taxon>Pseudomonadati</taxon>
        <taxon>Pseudomonadota</taxon>
        <taxon>Betaproteobacteria</taxon>
        <taxon>Burkholderiales</taxon>
        <taxon>Oxalobacteraceae</taxon>
        <taxon>Telluria group</taxon>
        <taxon>Duganella</taxon>
    </lineage>
</organism>
<keyword evidence="2" id="KW-0949">S-adenosyl-L-methionine</keyword>